<dbReference type="EMBL" id="AWUE01008814">
    <property type="protein sequence ID" value="OMP12585.1"/>
    <property type="molecule type" value="Genomic_DNA"/>
</dbReference>
<keyword evidence="2" id="KW-1185">Reference proteome</keyword>
<evidence type="ECO:0000313" key="2">
    <source>
        <dbReference type="Proteomes" id="UP000187203"/>
    </source>
</evidence>
<protein>
    <submittedName>
        <fullName evidence="1">Uncharacterized protein</fullName>
    </submittedName>
</protein>
<gene>
    <name evidence="1" type="ORF">COLO4_02996</name>
</gene>
<dbReference type="AlphaFoldDB" id="A0A1R3KZR1"/>
<dbReference type="Proteomes" id="UP000187203">
    <property type="component" value="Unassembled WGS sequence"/>
</dbReference>
<proteinExistence type="predicted"/>
<reference evidence="2" key="1">
    <citation type="submission" date="2013-09" db="EMBL/GenBank/DDBJ databases">
        <title>Corchorus olitorius genome sequencing.</title>
        <authorList>
            <person name="Alam M."/>
            <person name="Haque M.S."/>
            <person name="Islam M.S."/>
            <person name="Emdad E.M."/>
            <person name="Islam M.M."/>
            <person name="Ahmed B."/>
            <person name="Halim A."/>
            <person name="Hossen Q.M.M."/>
            <person name="Hossain M.Z."/>
            <person name="Ahmed R."/>
            <person name="Khan M.M."/>
            <person name="Islam R."/>
            <person name="Rashid M.M."/>
            <person name="Khan S.A."/>
            <person name="Rahman M.S."/>
            <person name="Alam M."/>
            <person name="Yahiya A.S."/>
            <person name="Khan M.S."/>
            <person name="Azam M.S."/>
            <person name="Haque T."/>
            <person name="Lashkar M.Z.H."/>
            <person name="Akhand A.I."/>
            <person name="Morshed G."/>
            <person name="Roy S."/>
            <person name="Uddin K.S."/>
            <person name="Rabeya T."/>
            <person name="Hossain A.S."/>
            <person name="Chowdhury A."/>
            <person name="Snigdha A.R."/>
            <person name="Mortoza M.S."/>
            <person name="Matin S.A."/>
            <person name="Hoque S.M.E."/>
            <person name="Islam M.K."/>
            <person name="Roy D.K."/>
            <person name="Haider R."/>
            <person name="Moosa M.M."/>
            <person name="Elias S.M."/>
            <person name="Hasan A.M."/>
            <person name="Jahan S."/>
            <person name="Shafiuddin M."/>
            <person name="Mahmood N."/>
            <person name="Shommy N.S."/>
        </authorList>
    </citation>
    <scope>NUCLEOTIDE SEQUENCE [LARGE SCALE GENOMIC DNA]</scope>
    <source>
        <strain evidence="2">cv. O-4</strain>
    </source>
</reference>
<accession>A0A1R3KZR1</accession>
<evidence type="ECO:0000313" key="1">
    <source>
        <dbReference type="EMBL" id="OMP12585.1"/>
    </source>
</evidence>
<name>A0A1R3KZR1_9ROSI</name>
<comment type="caution">
    <text evidence="1">The sequence shown here is derived from an EMBL/GenBank/DDBJ whole genome shotgun (WGS) entry which is preliminary data.</text>
</comment>
<organism evidence="1 2">
    <name type="scientific">Corchorus olitorius</name>
    <dbReference type="NCBI Taxonomy" id="93759"/>
    <lineage>
        <taxon>Eukaryota</taxon>
        <taxon>Viridiplantae</taxon>
        <taxon>Streptophyta</taxon>
        <taxon>Embryophyta</taxon>
        <taxon>Tracheophyta</taxon>
        <taxon>Spermatophyta</taxon>
        <taxon>Magnoliopsida</taxon>
        <taxon>eudicotyledons</taxon>
        <taxon>Gunneridae</taxon>
        <taxon>Pentapetalae</taxon>
        <taxon>rosids</taxon>
        <taxon>malvids</taxon>
        <taxon>Malvales</taxon>
        <taxon>Malvaceae</taxon>
        <taxon>Grewioideae</taxon>
        <taxon>Apeibeae</taxon>
        <taxon>Corchorus</taxon>
    </lineage>
</organism>
<sequence length="46" mass="5324">MAGCANQDVLRVDSPSFRKSRECVCGVLLWAVTKVKWPSTWTYRFM</sequence>